<keyword evidence="1" id="KW-0732">Signal</keyword>
<dbReference type="RefSeq" id="WP_379719109.1">
    <property type="nucleotide sequence ID" value="NZ_JBHSMS010000026.1"/>
</dbReference>
<organism evidence="3 4">
    <name type="scientific">Massilia jejuensis</name>
    <dbReference type="NCBI Taxonomy" id="648894"/>
    <lineage>
        <taxon>Bacteria</taxon>
        <taxon>Pseudomonadati</taxon>
        <taxon>Pseudomonadota</taxon>
        <taxon>Betaproteobacteria</taxon>
        <taxon>Burkholderiales</taxon>
        <taxon>Oxalobacteraceae</taxon>
        <taxon>Telluria group</taxon>
        <taxon>Massilia</taxon>
    </lineage>
</organism>
<dbReference type="InterPro" id="IPR002508">
    <property type="entry name" value="MurNAc-LAA_cat"/>
</dbReference>
<name>A0ABW0PED0_9BURK</name>
<evidence type="ECO:0000259" key="2">
    <source>
        <dbReference type="Pfam" id="PF01520"/>
    </source>
</evidence>
<evidence type="ECO:0000313" key="3">
    <source>
        <dbReference type="EMBL" id="MFC5511011.1"/>
    </source>
</evidence>
<comment type="caution">
    <text evidence="3">The sequence shown here is derived from an EMBL/GenBank/DDBJ whole genome shotgun (WGS) entry which is preliminary data.</text>
</comment>
<feature type="domain" description="MurNAc-LAA" evidence="2">
    <location>
        <begin position="99"/>
        <end position="206"/>
    </location>
</feature>
<dbReference type="Pfam" id="PF01520">
    <property type="entry name" value="Amidase_3"/>
    <property type="match status" value="1"/>
</dbReference>
<evidence type="ECO:0000313" key="4">
    <source>
        <dbReference type="Proteomes" id="UP001596031"/>
    </source>
</evidence>
<dbReference type="Proteomes" id="UP001596031">
    <property type="component" value="Unassembled WGS sequence"/>
</dbReference>
<proteinExistence type="predicted"/>
<gene>
    <name evidence="3" type="ORF">ACFPOU_07720</name>
</gene>
<dbReference type="EMBL" id="JBHSMS010000026">
    <property type="protein sequence ID" value="MFC5511011.1"/>
    <property type="molecule type" value="Genomic_DNA"/>
</dbReference>
<protein>
    <submittedName>
        <fullName evidence="3">N-acetylmuramoyl-L-alanine amidase</fullName>
        <ecNumber evidence="3">3.5.1.28</ecNumber>
    </submittedName>
</protein>
<feature type="chain" id="PRO_5045771170" evidence="1">
    <location>
        <begin position="21"/>
        <end position="209"/>
    </location>
</feature>
<sequence length="209" mass="22390">MKLASAIFLTALLAAANASARVDAVYIDKGLLGPRLPEAGPLAEPFLEHKLAAHLTEALRARRIKVLESSNDPAPNLFGLGTLYVSLSYTRIPDGTTKPERYRGYSLYVSQRDPAFERSLGCSWQVGHALSKAGEKPWSNRTGNAPPLLDPAGVRGNDSMTAPKFVKGPSVFLEAGVMVSEEEVARLAEPATLQKMADAIAEGIDNCTL</sequence>
<evidence type="ECO:0000256" key="1">
    <source>
        <dbReference type="SAM" id="SignalP"/>
    </source>
</evidence>
<keyword evidence="3" id="KW-0378">Hydrolase</keyword>
<dbReference type="SUPFAM" id="SSF53187">
    <property type="entry name" value="Zn-dependent exopeptidases"/>
    <property type="match status" value="1"/>
</dbReference>
<reference evidence="4" key="1">
    <citation type="journal article" date="2019" name="Int. J. Syst. Evol. Microbiol.">
        <title>The Global Catalogue of Microorganisms (GCM) 10K type strain sequencing project: providing services to taxonomists for standard genome sequencing and annotation.</title>
        <authorList>
            <consortium name="The Broad Institute Genomics Platform"/>
            <consortium name="The Broad Institute Genome Sequencing Center for Infectious Disease"/>
            <person name="Wu L."/>
            <person name="Ma J."/>
        </authorList>
    </citation>
    <scope>NUCLEOTIDE SEQUENCE [LARGE SCALE GENOMIC DNA]</scope>
    <source>
        <strain evidence="4">CCUG 38813</strain>
    </source>
</reference>
<accession>A0ABW0PED0</accession>
<feature type="signal peptide" evidence="1">
    <location>
        <begin position="1"/>
        <end position="20"/>
    </location>
</feature>
<keyword evidence="4" id="KW-1185">Reference proteome</keyword>
<dbReference type="Gene3D" id="3.40.630.40">
    <property type="entry name" value="Zn-dependent exopeptidases"/>
    <property type="match status" value="1"/>
</dbReference>
<dbReference type="GO" id="GO:0008745">
    <property type="term" value="F:N-acetylmuramoyl-L-alanine amidase activity"/>
    <property type="evidence" value="ECO:0007669"/>
    <property type="project" value="UniProtKB-EC"/>
</dbReference>
<dbReference type="EC" id="3.5.1.28" evidence="3"/>